<dbReference type="Proteomes" id="UP000663193">
    <property type="component" value="Chromosome 5"/>
</dbReference>
<reference evidence="2" key="1">
    <citation type="journal article" date="2021" name="BMC Genomics">
        <title>Chromosome-level genome assembly and manually-curated proteome of model necrotroph Parastagonospora nodorum Sn15 reveals a genome-wide trove of candidate effector homologs, and redundancy of virulence-related functions within an accessory chromosome.</title>
        <authorList>
            <person name="Bertazzoni S."/>
            <person name="Jones D.A.B."/>
            <person name="Phan H.T."/>
            <person name="Tan K.-C."/>
            <person name="Hane J.K."/>
        </authorList>
    </citation>
    <scope>NUCLEOTIDE SEQUENCE [LARGE SCALE GENOMIC DNA]</scope>
    <source>
        <strain evidence="2">SN15 / ATCC MYA-4574 / FGSC 10173)</strain>
    </source>
</reference>
<keyword evidence="2" id="KW-1185">Reference proteome</keyword>
<name>A0A7U2EYG3_PHANO</name>
<protein>
    <submittedName>
        <fullName evidence="1">Uncharacterized protein</fullName>
    </submittedName>
</protein>
<dbReference type="AlphaFoldDB" id="A0A7U2EYG3"/>
<evidence type="ECO:0000313" key="1">
    <source>
        <dbReference type="EMBL" id="QRC95393.1"/>
    </source>
</evidence>
<evidence type="ECO:0000313" key="2">
    <source>
        <dbReference type="Proteomes" id="UP000663193"/>
    </source>
</evidence>
<dbReference type="EMBL" id="CP069027">
    <property type="protein sequence ID" value="QRC95393.1"/>
    <property type="molecule type" value="Genomic_DNA"/>
</dbReference>
<proteinExistence type="predicted"/>
<gene>
    <name evidence="1" type="ORF">JI435_407280</name>
</gene>
<sequence length="110" mass="12681">YGLEFMLGYLLLPYIFSIHDCCQSMTIRLLLHIAFRLILRLHHATAAMSKRTTYTSLIIHLQKIIGRASTWSNAHMKLSIRSIESHKSEHDTRIAFSNSQRTHLMSPSLS</sequence>
<organism evidence="1 2">
    <name type="scientific">Phaeosphaeria nodorum (strain SN15 / ATCC MYA-4574 / FGSC 10173)</name>
    <name type="common">Glume blotch fungus</name>
    <name type="synonym">Parastagonospora nodorum</name>
    <dbReference type="NCBI Taxonomy" id="321614"/>
    <lineage>
        <taxon>Eukaryota</taxon>
        <taxon>Fungi</taxon>
        <taxon>Dikarya</taxon>
        <taxon>Ascomycota</taxon>
        <taxon>Pezizomycotina</taxon>
        <taxon>Dothideomycetes</taxon>
        <taxon>Pleosporomycetidae</taxon>
        <taxon>Pleosporales</taxon>
        <taxon>Pleosporineae</taxon>
        <taxon>Phaeosphaeriaceae</taxon>
        <taxon>Parastagonospora</taxon>
    </lineage>
</organism>
<dbReference type="VEuPathDB" id="FungiDB:JI435_407280"/>
<feature type="non-terminal residue" evidence="1">
    <location>
        <position position="1"/>
    </location>
</feature>
<accession>A0A7U2EYG3</accession>